<proteinExistence type="predicted"/>
<dbReference type="OrthoDB" id="295355at2759"/>
<keyword evidence="3" id="KW-1185">Reference proteome</keyword>
<protein>
    <recommendedName>
        <fullName evidence="4">ComEA</fullName>
    </recommendedName>
</protein>
<feature type="compositionally biased region" description="Basic and acidic residues" evidence="1">
    <location>
        <begin position="155"/>
        <end position="171"/>
    </location>
</feature>
<dbReference type="InterPro" id="IPR010994">
    <property type="entry name" value="RuvA_2-like"/>
</dbReference>
<dbReference type="AlphaFoldDB" id="A0A6J8CPR1"/>
<name>A0A6J8CPR1_MYTCO</name>
<evidence type="ECO:0008006" key="4">
    <source>
        <dbReference type="Google" id="ProtNLM"/>
    </source>
</evidence>
<organism evidence="2 3">
    <name type="scientific">Mytilus coruscus</name>
    <name type="common">Sea mussel</name>
    <dbReference type="NCBI Taxonomy" id="42192"/>
    <lineage>
        <taxon>Eukaryota</taxon>
        <taxon>Metazoa</taxon>
        <taxon>Spiralia</taxon>
        <taxon>Lophotrochozoa</taxon>
        <taxon>Mollusca</taxon>
        <taxon>Bivalvia</taxon>
        <taxon>Autobranchia</taxon>
        <taxon>Pteriomorphia</taxon>
        <taxon>Mytilida</taxon>
        <taxon>Mytiloidea</taxon>
        <taxon>Mytilidae</taxon>
        <taxon>Mytilinae</taxon>
        <taxon>Mytilus</taxon>
    </lineage>
</organism>
<feature type="region of interest" description="Disordered" evidence="1">
    <location>
        <begin position="150"/>
        <end position="171"/>
    </location>
</feature>
<evidence type="ECO:0000256" key="1">
    <source>
        <dbReference type="SAM" id="MobiDB-lite"/>
    </source>
</evidence>
<evidence type="ECO:0000313" key="3">
    <source>
        <dbReference type="Proteomes" id="UP000507470"/>
    </source>
</evidence>
<dbReference type="EMBL" id="CACVKT020005662">
    <property type="protein sequence ID" value="CAC5396880.1"/>
    <property type="molecule type" value="Genomic_DNA"/>
</dbReference>
<sequence>MSTININTATKEELMGIRDIGEARANLIIKARKIKGTLTLEDLKMIEGVPNTIWDPLIRKYKTKLIIAEQDKVHSKRENMKEVEDLKVTFEKQLRCKSAEIEECLAELQQTKDNLHREMEKDQLEREKSQKELISENIQITQEMSELQHQYESTMAEKEGDFSGRMENVKH</sequence>
<dbReference type="Proteomes" id="UP000507470">
    <property type="component" value="Unassembled WGS sequence"/>
</dbReference>
<evidence type="ECO:0000313" key="2">
    <source>
        <dbReference type="EMBL" id="CAC5396880.1"/>
    </source>
</evidence>
<dbReference type="SUPFAM" id="SSF47781">
    <property type="entry name" value="RuvA domain 2-like"/>
    <property type="match status" value="1"/>
</dbReference>
<reference evidence="2 3" key="1">
    <citation type="submission" date="2020-06" db="EMBL/GenBank/DDBJ databases">
        <authorList>
            <person name="Li R."/>
            <person name="Bekaert M."/>
        </authorList>
    </citation>
    <scope>NUCLEOTIDE SEQUENCE [LARGE SCALE GENOMIC DNA]</scope>
    <source>
        <strain evidence="3">wild</strain>
    </source>
</reference>
<dbReference type="Gene3D" id="1.10.150.320">
    <property type="entry name" value="Photosystem II 12 kDa extrinsic protein"/>
    <property type="match status" value="1"/>
</dbReference>
<accession>A0A6J8CPR1</accession>
<gene>
    <name evidence="2" type="ORF">MCOR_31384</name>
</gene>
<dbReference type="Pfam" id="PF12836">
    <property type="entry name" value="HHH_3"/>
    <property type="match status" value="1"/>
</dbReference>